<feature type="region of interest" description="Disordered" evidence="3">
    <location>
        <begin position="1"/>
        <end position="29"/>
    </location>
</feature>
<dbReference type="InterPro" id="IPR029058">
    <property type="entry name" value="AB_hydrolase_fold"/>
</dbReference>
<dbReference type="FunFam" id="3.40.50.1820:FF:000003">
    <property type="entry name" value="Dipeptidyl peptidase 4"/>
    <property type="match status" value="1"/>
</dbReference>
<evidence type="ECO:0008006" key="9">
    <source>
        <dbReference type="Google" id="ProtNLM"/>
    </source>
</evidence>
<evidence type="ECO:0000256" key="2">
    <source>
        <dbReference type="ARBA" id="ARBA00023180"/>
    </source>
</evidence>
<gene>
    <name evidence="7" type="ORF">SKAU_G00101010</name>
</gene>
<feature type="domain" description="Peptidase S9 prolyl oligopeptidase catalytic" evidence="5">
    <location>
        <begin position="725"/>
        <end position="921"/>
    </location>
</feature>
<evidence type="ECO:0000256" key="1">
    <source>
        <dbReference type="ARBA" id="ARBA00004401"/>
    </source>
</evidence>
<evidence type="ECO:0000259" key="5">
    <source>
        <dbReference type="Pfam" id="PF00326"/>
    </source>
</evidence>
<keyword evidence="4" id="KW-0812">Transmembrane</keyword>
<dbReference type="Proteomes" id="UP001152622">
    <property type="component" value="Chromosome 3"/>
</dbReference>
<dbReference type="GO" id="GO:1901379">
    <property type="term" value="P:regulation of potassium ion transmembrane transport"/>
    <property type="evidence" value="ECO:0007669"/>
    <property type="project" value="TreeGrafter"/>
</dbReference>
<feature type="domain" description="Dipeptidylpeptidase IV N-terminal" evidence="6">
    <location>
        <begin position="283"/>
        <end position="639"/>
    </location>
</feature>
<dbReference type="InterPro" id="IPR002469">
    <property type="entry name" value="Peptidase_S9B_N"/>
</dbReference>
<dbReference type="OrthoDB" id="16520at2759"/>
<accession>A0A9Q1FYE3</accession>
<dbReference type="InterPro" id="IPR050278">
    <property type="entry name" value="Serine_Prot_S9B/DPPIV"/>
</dbReference>
<evidence type="ECO:0000313" key="7">
    <source>
        <dbReference type="EMBL" id="KAJ8370073.1"/>
    </source>
</evidence>
<dbReference type="PANTHER" id="PTHR11731:SF97">
    <property type="entry name" value="INACTIVE DIPEPTIDYL PEPTIDASE 10-LIKE"/>
    <property type="match status" value="1"/>
</dbReference>
<comment type="subcellular location">
    <subcellularLocation>
        <location evidence="1">Cell membrane</location>
        <topology evidence="1">Single-pass type II membrane protein</topology>
    </subcellularLocation>
</comment>
<dbReference type="PANTHER" id="PTHR11731">
    <property type="entry name" value="PROTEASE FAMILY S9B,C DIPEPTIDYL-PEPTIDASE IV-RELATED"/>
    <property type="match status" value="1"/>
</dbReference>
<dbReference type="GO" id="GO:0008076">
    <property type="term" value="C:voltage-gated potassium channel complex"/>
    <property type="evidence" value="ECO:0007669"/>
    <property type="project" value="TreeGrafter"/>
</dbReference>
<comment type="caution">
    <text evidence="7">The sequence shown here is derived from an EMBL/GenBank/DDBJ whole genome shotgun (WGS) entry which is preliminary data.</text>
</comment>
<keyword evidence="4" id="KW-0472">Membrane</keyword>
<dbReference type="Pfam" id="PF00326">
    <property type="entry name" value="Peptidase_S9"/>
    <property type="match status" value="1"/>
</dbReference>
<dbReference type="GO" id="GO:0008236">
    <property type="term" value="F:serine-type peptidase activity"/>
    <property type="evidence" value="ECO:0007669"/>
    <property type="project" value="InterPro"/>
</dbReference>
<evidence type="ECO:0000256" key="4">
    <source>
        <dbReference type="SAM" id="Phobius"/>
    </source>
</evidence>
<feature type="transmembrane region" description="Helical" evidence="4">
    <location>
        <begin position="83"/>
        <end position="104"/>
    </location>
</feature>
<dbReference type="GO" id="GO:0006508">
    <property type="term" value="P:proteolysis"/>
    <property type="evidence" value="ECO:0007669"/>
    <property type="project" value="InterPro"/>
</dbReference>
<reference evidence="7" key="1">
    <citation type="journal article" date="2023" name="Science">
        <title>Genome structures resolve the early diversification of teleost fishes.</title>
        <authorList>
            <person name="Parey E."/>
            <person name="Louis A."/>
            <person name="Montfort J."/>
            <person name="Bouchez O."/>
            <person name="Roques C."/>
            <person name="Iampietro C."/>
            <person name="Lluch J."/>
            <person name="Castinel A."/>
            <person name="Donnadieu C."/>
            <person name="Desvignes T."/>
            <person name="Floi Bucao C."/>
            <person name="Jouanno E."/>
            <person name="Wen M."/>
            <person name="Mejri S."/>
            <person name="Dirks R."/>
            <person name="Jansen H."/>
            <person name="Henkel C."/>
            <person name="Chen W.J."/>
            <person name="Zahm M."/>
            <person name="Cabau C."/>
            <person name="Klopp C."/>
            <person name="Thompson A.W."/>
            <person name="Robinson-Rechavi M."/>
            <person name="Braasch I."/>
            <person name="Lecointre G."/>
            <person name="Bobe J."/>
            <person name="Postlethwait J.H."/>
            <person name="Berthelot C."/>
            <person name="Roest Crollius H."/>
            <person name="Guiguen Y."/>
        </authorList>
    </citation>
    <scope>NUCLEOTIDE SEQUENCE</scope>
    <source>
        <strain evidence="7">WJC10195</strain>
    </source>
</reference>
<evidence type="ECO:0000313" key="8">
    <source>
        <dbReference type="Proteomes" id="UP001152622"/>
    </source>
</evidence>
<protein>
    <recommendedName>
        <fullName evidence="9">Inactive dipeptidyl peptidase 10</fullName>
    </recommendedName>
</protein>
<dbReference type="Gene3D" id="3.40.50.1820">
    <property type="entry name" value="alpha/beta hydrolase"/>
    <property type="match status" value="1"/>
</dbReference>
<proteinExistence type="predicted"/>
<evidence type="ECO:0000259" key="6">
    <source>
        <dbReference type="Pfam" id="PF00930"/>
    </source>
</evidence>
<dbReference type="InterPro" id="IPR001375">
    <property type="entry name" value="Peptidase_S9_cat"/>
</dbReference>
<dbReference type="EMBL" id="JAINUF010000003">
    <property type="protein sequence ID" value="KAJ8370073.1"/>
    <property type="molecule type" value="Genomic_DNA"/>
</dbReference>
<dbReference type="SUPFAM" id="SSF53474">
    <property type="entry name" value="alpha/beta-Hydrolases"/>
    <property type="match status" value="1"/>
</dbReference>
<keyword evidence="8" id="KW-1185">Reference proteome</keyword>
<organism evidence="7 8">
    <name type="scientific">Synaphobranchus kaupii</name>
    <name type="common">Kaup's arrowtooth eel</name>
    <dbReference type="NCBI Taxonomy" id="118154"/>
    <lineage>
        <taxon>Eukaryota</taxon>
        <taxon>Metazoa</taxon>
        <taxon>Chordata</taxon>
        <taxon>Craniata</taxon>
        <taxon>Vertebrata</taxon>
        <taxon>Euteleostomi</taxon>
        <taxon>Actinopterygii</taxon>
        <taxon>Neopterygii</taxon>
        <taxon>Teleostei</taxon>
        <taxon>Anguilliformes</taxon>
        <taxon>Synaphobranchidae</taxon>
        <taxon>Synaphobranchus</taxon>
    </lineage>
</organism>
<dbReference type="Pfam" id="PF00930">
    <property type="entry name" value="DPPIV_N"/>
    <property type="match status" value="1"/>
</dbReference>
<name>A0A9Q1FYE3_SYNKA</name>
<keyword evidence="2" id="KW-0325">Glycoprotein</keyword>
<sequence length="937" mass="104705">MYAHPAPLATSLIQNPTLRQPPGRCQRGAERPSVLIQPLEKSLQRGCGNEAALMFSSYCLRNALPSMSGLGGSGGPPRNWKGIGIAMVVILGVLSLVILSVILLTPDDSRLSPLSPLTVEDLETEDFKVHDPCVTLAKCQAGYVLKHSLHLNLTTTLLDNTTFDLKAVTFQVSADQKFVLLAYNIHPWARFRLMVSRAARKITLVGRKISGNCTGEPRGTVLCPVLPVYGPPPAPTLAPFLDPQTRCAIDRNVFTNYFDDFILDRMTDKLKPVRRDNSLALVFSQSYTASYAIYSVGTGDLSVLKPPEMETAVLQYAAWGPQGNQLAFIYDNNIYYQSEVSSGPLRLTSSGRQGLVVNGVTDWIYAEEVLLTYPAHWWSRDGARLAYLTINNSATPFMEIPHFLGGAYPSNIVYPYPKAGANIPSVDLFVVNLYGPAHTLEMIPPDSFRTRNYYISMVKWISSTRLAVRWLNRPQNQSVLSVCEATTGACSEKHKMAVDVWQDQRQEAPLFSGDGSVFYLTLPAKQGARGEFRHIAALPVQVSQETIILLFPLYPPRFLTSGNWDVTSLCALDEENGKIYFLSTEESRQSRHLYSVDVGGVFQRQCLTCNLIEGCSFFKAQFSPNQTQFILHCLGPGIPKVTVHRTNEPYRYTVLEDNWQLSEALEGRRLPEIQFRTLSDVDFDLHLKMALPHGYEGNLHPLLLIVDGVPGSQAVTEKFSLGWLEVLSSTHGVALAWVDGRSGVTRGQKSPSLDPRKLGSLAVKDQLGVVEWLMQLPYIDHRRIALYGKAFGGYLTLKMLSATNRLFKCAAVMAPITDFRLYSAAFSERFLGLPAKEESFYMAASVLEEVHRLKDENLLLLHGTADTRVHFQHSAELVSRLVKMEANYSLQLYPDEGHVLREESSRQHCQRTLCRFYQTCLEYFPYSAEAEPQEDDY</sequence>
<keyword evidence="4" id="KW-1133">Transmembrane helix</keyword>
<dbReference type="AlphaFoldDB" id="A0A9Q1FYE3"/>
<evidence type="ECO:0000256" key="3">
    <source>
        <dbReference type="SAM" id="MobiDB-lite"/>
    </source>
</evidence>
<dbReference type="SUPFAM" id="SSF82171">
    <property type="entry name" value="DPP6 N-terminal domain-like"/>
    <property type="match status" value="1"/>
</dbReference>
<dbReference type="Gene3D" id="2.140.10.30">
    <property type="entry name" value="Dipeptidylpeptidase IV, N-terminal domain"/>
    <property type="match status" value="1"/>
</dbReference>